<dbReference type="InterPro" id="IPR038468">
    <property type="entry name" value="MmpS_C"/>
</dbReference>
<dbReference type="EMBL" id="JAAXPC010000026">
    <property type="protein sequence ID" value="NKY04988.1"/>
    <property type="molecule type" value="Genomic_DNA"/>
</dbReference>
<gene>
    <name evidence="2" type="ORF">HGA05_25845</name>
</gene>
<feature type="signal peptide" evidence="1">
    <location>
        <begin position="1"/>
        <end position="23"/>
    </location>
</feature>
<feature type="chain" id="PRO_5032353096" description="Secreted protein" evidence="1">
    <location>
        <begin position="24"/>
        <end position="128"/>
    </location>
</feature>
<sequence>MKRLITILGALALTFAGAGAATADTNDPTVGDTITYAFYSDSQVNASITYFDADSQLQTIENAKLSTYDRTEGWYYGSITFTSRSTYQLVAASIQTNGKLAGCATRINGESSGLKTATGQYTVATCPE</sequence>
<comment type="caution">
    <text evidence="2">The sequence shown here is derived from an EMBL/GenBank/DDBJ whole genome shotgun (WGS) entry which is preliminary data.</text>
</comment>
<dbReference type="RefSeq" id="WP_006372048.1">
    <property type="nucleotide sequence ID" value="NZ_CP073075.1"/>
</dbReference>
<evidence type="ECO:0000313" key="3">
    <source>
        <dbReference type="Proteomes" id="UP000563898"/>
    </source>
</evidence>
<dbReference type="Gene3D" id="2.60.40.2880">
    <property type="entry name" value="MmpS1-5, C-terminal soluble domain"/>
    <property type="match status" value="1"/>
</dbReference>
<organism evidence="2 3">
    <name type="scientific">Gordonia polyisoprenivorans</name>
    <dbReference type="NCBI Taxonomy" id="84595"/>
    <lineage>
        <taxon>Bacteria</taxon>
        <taxon>Bacillati</taxon>
        <taxon>Actinomycetota</taxon>
        <taxon>Actinomycetes</taxon>
        <taxon>Mycobacteriales</taxon>
        <taxon>Gordoniaceae</taxon>
        <taxon>Gordonia</taxon>
    </lineage>
</organism>
<name>A0A846WTF1_9ACTN</name>
<protein>
    <recommendedName>
        <fullName evidence="4">Secreted protein</fullName>
    </recommendedName>
</protein>
<keyword evidence="1" id="KW-0732">Signal</keyword>
<dbReference type="AlphaFoldDB" id="A0A846WTF1"/>
<evidence type="ECO:0000256" key="1">
    <source>
        <dbReference type="SAM" id="SignalP"/>
    </source>
</evidence>
<proteinExistence type="predicted"/>
<reference evidence="2 3" key="1">
    <citation type="submission" date="2020-04" db="EMBL/GenBank/DDBJ databases">
        <title>MicrobeNet Type strains.</title>
        <authorList>
            <person name="Nicholson A.C."/>
        </authorList>
    </citation>
    <scope>NUCLEOTIDE SEQUENCE [LARGE SCALE GENOMIC DNA]</scope>
    <source>
        <strain evidence="2 3">ATCC BAA-14</strain>
    </source>
</reference>
<accession>A0A846WTF1</accession>
<evidence type="ECO:0008006" key="4">
    <source>
        <dbReference type="Google" id="ProtNLM"/>
    </source>
</evidence>
<dbReference type="Proteomes" id="UP000563898">
    <property type="component" value="Unassembled WGS sequence"/>
</dbReference>
<evidence type="ECO:0000313" key="2">
    <source>
        <dbReference type="EMBL" id="NKY04988.1"/>
    </source>
</evidence>